<feature type="region of interest" description="Disordered" evidence="15">
    <location>
        <begin position="550"/>
        <end position="594"/>
    </location>
</feature>
<comment type="subunit">
    <text evidence="2">Homotrimer.</text>
</comment>
<sequence>MPPPEGEPGTTPQPQPQPGNNSSDFVRKLYKMLEDPSYNSVVRWSPEGDSFVVLENEKFTKTILPKHFKHSNFASFVRQLNKYDFHKVRHNEEAGEAPYGRDAWEFKHPEFRADGKDQLDNIRRKAPAPRKPPPAEDAFPASQQIMVLSESLNATNVQIQTLQEQYLELDRTNRLLVAEVLSLQRMLRAQSQASNELISYLNNMEDRRRNSRHSAQSSHSSHSGTNYHQGTLGLLPDGTDEPAPELRRAREILNGVSPDSQADRELERLNMAYHQNGSPADSAGSSVMFTHAGHQPSMNVVHDPFSDPRHLVYPVGQTQGIDPFHADHIHNIPYSRPLSNPNVMTEAPSQISPPPGKDMGGSLWRGKKPQILLVEDDKTCARIGSKFLTNMDCSVETARDGLEAVEKINTDADRFDLIFMDIIMPNLDGVSATAMIRMVTPQIPIIAMTSNIRQEDIQTYFQFGMNDVLAKPFTRDGMVRILKKHLTSMLRDPTSAGVLTDPTSDPSRQQQTAGGPGPPNSAGGYANANMAAAMQAAAAVNQAQVKYEQTPIPSPSTTASWHSPGTTMQQQVQAAQQQQQQQQHASPQLDQGGYMSAVGSGQGVGGMVLTPGGSQRPGGAGQQQQPQYAGGYMTAGGPGQGMQTRLPEMAGMIPGGGGGGGGVDDRPEKRQRLYGPGQGGYVG</sequence>
<dbReference type="SUPFAM" id="SSF46785">
    <property type="entry name" value="Winged helix' DNA-binding domain"/>
    <property type="match status" value="1"/>
</dbReference>
<dbReference type="PANTHER" id="PTHR10015">
    <property type="entry name" value="HEAT SHOCK TRANSCRIPTION FACTOR"/>
    <property type="match status" value="1"/>
</dbReference>
<dbReference type="InterPro" id="IPR000232">
    <property type="entry name" value="HSF_DNA-bd"/>
</dbReference>
<feature type="coiled-coil region" evidence="14">
    <location>
        <begin position="145"/>
        <end position="179"/>
    </location>
</feature>
<evidence type="ECO:0000256" key="4">
    <source>
        <dbReference type="ARBA" id="ARBA00023012"/>
    </source>
</evidence>
<dbReference type="InterPro" id="IPR036388">
    <property type="entry name" value="WH-like_DNA-bd_sf"/>
</dbReference>
<evidence type="ECO:0000256" key="3">
    <source>
        <dbReference type="ARBA" id="ARBA00022553"/>
    </source>
</evidence>
<feature type="compositionally biased region" description="Low complexity" evidence="15">
    <location>
        <begin position="622"/>
        <end position="632"/>
    </location>
</feature>
<dbReference type="SMART" id="SM00415">
    <property type="entry name" value="HSF"/>
    <property type="match status" value="1"/>
</dbReference>
<evidence type="ECO:0000256" key="10">
    <source>
        <dbReference type="ARBA" id="ARBA00057149"/>
    </source>
</evidence>
<evidence type="ECO:0000256" key="2">
    <source>
        <dbReference type="ARBA" id="ARBA00011233"/>
    </source>
</evidence>
<dbReference type="FunFam" id="1.10.10.10:FF:000380">
    <property type="entry name" value="Transcription factor SKN7"/>
    <property type="match status" value="1"/>
</dbReference>
<dbReference type="SMART" id="SM00448">
    <property type="entry name" value="REC"/>
    <property type="match status" value="1"/>
</dbReference>
<keyword evidence="7 12" id="KW-0238">DNA-binding</keyword>
<comment type="function">
    <text evidence="10">Transcription factor that is part of a SLN1-YPD1-SKN7 two-component regulatory system, which controls gene expression in response to changes in the osmolarity of the extracellular environment. Under low osmotic conditions, phosphorylated and activated by the phosphorelay intermediate protein YPD1. Also activated in response to oxidative stress, independent on the two-component regulatory system. Regulates heat shock genes in response to oxidative stress and genes involved in cell wall integrity in response to osmotic changes.</text>
</comment>
<gene>
    <name evidence="17" type="ORF">QBC40DRAFT_319842</name>
</gene>
<feature type="region of interest" description="Disordered" evidence="15">
    <location>
        <begin position="612"/>
        <end position="683"/>
    </location>
</feature>
<dbReference type="InterPro" id="IPR036390">
    <property type="entry name" value="WH_DNA-bd_sf"/>
</dbReference>
<evidence type="ECO:0000313" key="17">
    <source>
        <dbReference type="EMBL" id="KAK4194384.1"/>
    </source>
</evidence>
<evidence type="ECO:0000256" key="14">
    <source>
        <dbReference type="SAM" id="Coils"/>
    </source>
</evidence>
<feature type="region of interest" description="Disordered" evidence="15">
    <location>
        <begin position="1"/>
        <end position="24"/>
    </location>
</feature>
<keyword evidence="4" id="KW-0902">Two-component regulatory system</keyword>
<dbReference type="PRINTS" id="PR00056">
    <property type="entry name" value="HSFDOMAIN"/>
</dbReference>
<dbReference type="AlphaFoldDB" id="A0AAN6X5Q6"/>
<evidence type="ECO:0000256" key="6">
    <source>
        <dbReference type="ARBA" id="ARBA00023054"/>
    </source>
</evidence>
<keyword evidence="8 12" id="KW-0804">Transcription</keyword>
<dbReference type="GO" id="GO:0003700">
    <property type="term" value="F:DNA-binding transcription factor activity"/>
    <property type="evidence" value="ECO:0007669"/>
    <property type="project" value="UniProtKB-UniRule"/>
</dbReference>
<proteinExistence type="inferred from homology"/>
<comment type="similarity">
    <text evidence="11">Belongs to the SKN7 family.</text>
</comment>
<keyword evidence="5 12" id="KW-0805">Transcription regulation</keyword>
<feature type="compositionally biased region" description="Low complexity" evidence="15">
    <location>
        <begin position="213"/>
        <end position="223"/>
    </location>
</feature>
<dbReference type="SUPFAM" id="SSF52172">
    <property type="entry name" value="CheY-like"/>
    <property type="match status" value="1"/>
</dbReference>
<feature type="compositionally biased region" description="Pro residues" evidence="15">
    <location>
        <begin position="1"/>
        <end position="17"/>
    </location>
</feature>
<comment type="subcellular location">
    <subcellularLocation>
        <location evidence="1 12">Nucleus</location>
    </subcellularLocation>
</comment>
<keyword evidence="18" id="KW-1185">Reference proteome</keyword>
<protein>
    <recommendedName>
        <fullName evidence="12">Transcription factor</fullName>
    </recommendedName>
</protein>
<dbReference type="PANTHER" id="PTHR10015:SF361">
    <property type="entry name" value="TRANSCRIPTION FACTOR SKN7"/>
    <property type="match status" value="1"/>
</dbReference>
<organism evidence="17 18">
    <name type="scientific">Triangularia verruculosa</name>
    <dbReference type="NCBI Taxonomy" id="2587418"/>
    <lineage>
        <taxon>Eukaryota</taxon>
        <taxon>Fungi</taxon>
        <taxon>Dikarya</taxon>
        <taxon>Ascomycota</taxon>
        <taxon>Pezizomycotina</taxon>
        <taxon>Sordariomycetes</taxon>
        <taxon>Sordariomycetidae</taxon>
        <taxon>Sordariales</taxon>
        <taxon>Podosporaceae</taxon>
        <taxon>Triangularia</taxon>
    </lineage>
</organism>
<evidence type="ECO:0000256" key="15">
    <source>
        <dbReference type="SAM" id="MobiDB-lite"/>
    </source>
</evidence>
<evidence type="ECO:0000256" key="11">
    <source>
        <dbReference type="ARBA" id="ARBA00061465"/>
    </source>
</evidence>
<dbReference type="PROSITE" id="PS00434">
    <property type="entry name" value="HSF_DOMAIN"/>
    <property type="match status" value="1"/>
</dbReference>
<dbReference type="PIRSF" id="PIRSF002595">
    <property type="entry name" value="RR_SKN7"/>
    <property type="match status" value="1"/>
</dbReference>
<dbReference type="InterPro" id="IPR014402">
    <property type="entry name" value="Sig_transdc_resp-reg_Skn7"/>
</dbReference>
<dbReference type="Gene3D" id="3.40.50.2300">
    <property type="match status" value="1"/>
</dbReference>
<name>A0AAN6X5Q6_9PEZI</name>
<reference evidence="17" key="1">
    <citation type="journal article" date="2023" name="Mol. Phylogenet. Evol.">
        <title>Genome-scale phylogeny and comparative genomics of the fungal order Sordariales.</title>
        <authorList>
            <person name="Hensen N."/>
            <person name="Bonometti L."/>
            <person name="Westerberg I."/>
            <person name="Brannstrom I.O."/>
            <person name="Guillou S."/>
            <person name="Cros-Aarteil S."/>
            <person name="Calhoun S."/>
            <person name="Haridas S."/>
            <person name="Kuo A."/>
            <person name="Mondo S."/>
            <person name="Pangilinan J."/>
            <person name="Riley R."/>
            <person name="LaButti K."/>
            <person name="Andreopoulos B."/>
            <person name="Lipzen A."/>
            <person name="Chen C."/>
            <person name="Yan M."/>
            <person name="Daum C."/>
            <person name="Ng V."/>
            <person name="Clum A."/>
            <person name="Steindorff A."/>
            <person name="Ohm R.A."/>
            <person name="Martin F."/>
            <person name="Silar P."/>
            <person name="Natvig D.O."/>
            <person name="Lalanne C."/>
            <person name="Gautier V."/>
            <person name="Ament-Velasquez S.L."/>
            <person name="Kruys A."/>
            <person name="Hutchinson M.I."/>
            <person name="Powell A.J."/>
            <person name="Barry K."/>
            <person name="Miller A.N."/>
            <person name="Grigoriev I.V."/>
            <person name="Debuchy R."/>
            <person name="Gladieux P."/>
            <person name="Hiltunen Thoren M."/>
            <person name="Johannesson H."/>
        </authorList>
    </citation>
    <scope>NUCLEOTIDE SEQUENCE</scope>
    <source>
        <strain evidence="17">CBS 315.58</strain>
    </source>
</reference>
<evidence type="ECO:0000256" key="9">
    <source>
        <dbReference type="ARBA" id="ARBA00023242"/>
    </source>
</evidence>
<evidence type="ECO:0000256" key="8">
    <source>
        <dbReference type="ARBA" id="ARBA00023163"/>
    </source>
</evidence>
<feature type="region of interest" description="Disordered" evidence="15">
    <location>
        <begin position="207"/>
        <end position="242"/>
    </location>
</feature>
<evidence type="ECO:0000313" key="18">
    <source>
        <dbReference type="Proteomes" id="UP001303160"/>
    </source>
</evidence>
<evidence type="ECO:0000259" key="16">
    <source>
        <dbReference type="PROSITE" id="PS50110"/>
    </source>
</evidence>
<feature type="compositionally biased region" description="Polar residues" evidence="15">
    <location>
        <begin position="555"/>
        <end position="568"/>
    </location>
</feature>
<feature type="domain" description="Response regulatory" evidence="16">
    <location>
        <begin position="370"/>
        <end position="486"/>
    </location>
</feature>
<evidence type="ECO:0000256" key="7">
    <source>
        <dbReference type="ARBA" id="ARBA00023125"/>
    </source>
</evidence>
<dbReference type="EMBL" id="MU864065">
    <property type="protein sequence ID" value="KAK4194384.1"/>
    <property type="molecule type" value="Genomic_DNA"/>
</dbReference>
<feature type="compositionally biased region" description="Gly residues" evidence="15">
    <location>
        <begin position="653"/>
        <end position="662"/>
    </location>
</feature>
<dbReference type="Gene3D" id="1.10.10.10">
    <property type="entry name" value="Winged helix-like DNA-binding domain superfamily/Winged helix DNA-binding domain"/>
    <property type="match status" value="1"/>
</dbReference>
<keyword evidence="3 13" id="KW-0597">Phosphoprotein</keyword>
<dbReference type="InterPro" id="IPR001789">
    <property type="entry name" value="Sig_transdc_resp-reg_receiver"/>
</dbReference>
<feature type="modified residue" description="4-aspartylphosphate" evidence="13">
    <location>
        <position position="421"/>
    </location>
</feature>
<dbReference type="GO" id="GO:0005634">
    <property type="term" value="C:nucleus"/>
    <property type="evidence" value="ECO:0007669"/>
    <property type="project" value="UniProtKB-SubCell"/>
</dbReference>
<dbReference type="CDD" id="cd17546">
    <property type="entry name" value="REC_hyHK_CKI1_RcsC-like"/>
    <property type="match status" value="1"/>
</dbReference>
<accession>A0AAN6X5Q6</accession>
<evidence type="ECO:0000256" key="5">
    <source>
        <dbReference type="ARBA" id="ARBA00023015"/>
    </source>
</evidence>
<dbReference type="GO" id="GO:0006357">
    <property type="term" value="P:regulation of transcription by RNA polymerase II"/>
    <property type="evidence" value="ECO:0007669"/>
    <property type="project" value="UniProtKB-UniRule"/>
</dbReference>
<feature type="region of interest" description="Disordered" evidence="15">
    <location>
        <begin position="492"/>
        <end position="526"/>
    </location>
</feature>
<reference evidence="17" key="2">
    <citation type="submission" date="2023-05" db="EMBL/GenBank/DDBJ databases">
        <authorList>
            <consortium name="Lawrence Berkeley National Laboratory"/>
            <person name="Steindorff A."/>
            <person name="Hensen N."/>
            <person name="Bonometti L."/>
            <person name="Westerberg I."/>
            <person name="Brannstrom I.O."/>
            <person name="Guillou S."/>
            <person name="Cros-Aarteil S."/>
            <person name="Calhoun S."/>
            <person name="Haridas S."/>
            <person name="Kuo A."/>
            <person name="Mondo S."/>
            <person name="Pangilinan J."/>
            <person name="Riley R."/>
            <person name="Labutti K."/>
            <person name="Andreopoulos B."/>
            <person name="Lipzen A."/>
            <person name="Chen C."/>
            <person name="Yanf M."/>
            <person name="Daum C."/>
            <person name="Ng V."/>
            <person name="Clum A."/>
            <person name="Ohm R."/>
            <person name="Martin F."/>
            <person name="Silar P."/>
            <person name="Natvig D."/>
            <person name="Lalanne C."/>
            <person name="Gautier V."/>
            <person name="Ament-Velasquez S.L."/>
            <person name="Kruys A."/>
            <person name="Hutchinson M.I."/>
            <person name="Powell A.J."/>
            <person name="Barry K."/>
            <person name="Miller A.N."/>
            <person name="Grigoriev I.V."/>
            <person name="Debuchy R."/>
            <person name="Gladieux P."/>
            <person name="Thoren M.H."/>
            <person name="Johannesson H."/>
        </authorList>
    </citation>
    <scope>NUCLEOTIDE SEQUENCE</scope>
    <source>
        <strain evidence="17">CBS 315.58</strain>
    </source>
</reference>
<feature type="compositionally biased region" description="Polar residues" evidence="15">
    <location>
        <begin position="501"/>
        <end position="512"/>
    </location>
</feature>
<dbReference type="PROSITE" id="PS50110">
    <property type="entry name" value="RESPONSE_REGULATORY"/>
    <property type="match status" value="1"/>
</dbReference>
<keyword evidence="6 14" id="KW-0175">Coiled coil</keyword>
<dbReference type="Proteomes" id="UP001303160">
    <property type="component" value="Unassembled WGS sequence"/>
</dbReference>
<dbReference type="GO" id="GO:0000156">
    <property type="term" value="F:phosphorelay response regulator activity"/>
    <property type="evidence" value="ECO:0007669"/>
    <property type="project" value="InterPro"/>
</dbReference>
<dbReference type="GO" id="GO:0043565">
    <property type="term" value="F:sequence-specific DNA binding"/>
    <property type="evidence" value="ECO:0007669"/>
    <property type="project" value="InterPro"/>
</dbReference>
<dbReference type="FunFam" id="3.40.50.2300:FF:000212">
    <property type="entry name" value="Stress response regulator/HFS transcription factor"/>
    <property type="match status" value="1"/>
</dbReference>
<evidence type="ECO:0000256" key="13">
    <source>
        <dbReference type="PROSITE-ProRule" id="PRU00169"/>
    </source>
</evidence>
<dbReference type="InterPro" id="IPR011006">
    <property type="entry name" value="CheY-like_superfamily"/>
</dbReference>
<evidence type="ECO:0000256" key="12">
    <source>
        <dbReference type="PIRNR" id="PIRNR002595"/>
    </source>
</evidence>
<comment type="caution">
    <text evidence="17">The sequence shown here is derived from an EMBL/GenBank/DDBJ whole genome shotgun (WGS) entry which is preliminary data.</text>
</comment>
<feature type="compositionally biased region" description="Low complexity" evidence="15">
    <location>
        <begin position="569"/>
        <end position="583"/>
    </location>
</feature>
<dbReference type="Pfam" id="PF00447">
    <property type="entry name" value="HSF_DNA-bind"/>
    <property type="match status" value="1"/>
</dbReference>
<keyword evidence="9 12" id="KW-0539">Nucleus</keyword>
<dbReference type="Pfam" id="PF00072">
    <property type="entry name" value="Response_reg"/>
    <property type="match status" value="1"/>
</dbReference>
<evidence type="ECO:0000256" key="1">
    <source>
        <dbReference type="ARBA" id="ARBA00004123"/>
    </source>
</evidence>